<dbReference type="RefSeq" id="WP_101518895.1">
    <property type="nucleotide sequence ID" value="NZ_PKUS01000035.1"/>
</dbReference>
<dbReference type="EMBL" id="PKUS01000035">
    <property type="protein sequence ID" value="PLW67161.1"/>
    <property type="molecule type" value="Genomic_DNA"/>
</dbReference>
<proteinExistence type="predicted"/>
<keyword evidence="1" id="KW-0812">Transmembrane</keyword>
<sequence>MNPADPLAQLHPLRDPAAIGWWPLAPGWWLLLALLLAGLALAIWWLLRRYRRNAYRRRGTRALQSIRLQWQDSGNAAHCLGQANALLKAVALQAYPQRDVAAVSGANWQQFLNAHIDNQRQFTLSALESQYQANVDGVDLEDHLDLVAHWIAHHRVDS</sequence>
<organism evidence="2 3">
    <name type="scientific">Pseudohalioglobus lutimaris</name>
    <dbReference type="NCBI Taxonomy" id="1737061"/>
    <lineage>
        <taxon>Bacteria</taxon>
        <taxon>Pseudomonadati</taxon>
        <taxon>Pseudomonadota</taxon>
        <taxon>Gammaproteobacteria</taxon>
        <taxon>Cellvibrionales</taxon>
        <taxon>Halieaceae</taxon>
        <taxon>Pseudohalioglobus</taxon>
    </lineage>
</organism>
<dbReference type="OrthoDB" id="283083at2"/>
<feature type="transmembrane region" description="Helical" evidence="1">
    <location>
        <begin position="28"/>
        <end position="47"/>
    </location>
</feature>
<dbReference type="Pfam" id="PF14316">
    <property type="entry name" value="DUF4381"/>
    <property type="match status" value="1"/>
</dbReference>
<protein>
    <submittedName>
        <fullName evidence="2">DUF4381 domain-containing protein</fullName>
    </submittedName>
</protein>
<keyword evidence="1" id="KW-1133">Transmembrane helix</keyword>
<keyword evidence="3" id="KW-1185">Reference proteome</keyword>
<reference evidence="2 3" key="1">
    <citation type="submission" date="2018-01" db="EMBL/GenBank/DDBJ databases">
        <title>The draft genome sequence of Halioglobus lutimaris HF004.</title>
        <authorList>
            <person name="Du Z.-J."/>
            <person name="Shi M.-J."/>
        </authorList>
    </citation>
    <scope>NUCLEOTIDE SEQUENCE [LARGE SCALE GENOMIC DNA]</scope>
    <source>
        <strain evidence="2 3">HF004</strain>
    </source>
</reference>
<keyword evidence="1" id="KW-0472">Membrane</keyword>
<dbReference type="InterPro" id="IPR025489">
    <property type="entry name" value="DUF4381"/>
</dbReference>
<comment type="caution">
    <text evidence="2">The sequence shown here is derived from an EMBL/GenBank/DDBJ whole genome shotgun (WGS) entry which is preliminary data.</text>
</comment>
<dbReference type="Proteomes" id="UP000235005">
    <property type="component" value="Unassembled WGS sequence"/>
</dbReference>
<gene>
    <name evidence="2" type="ORF">C0039_18305</name>
</gene>
<evidence type="ECO:0000313" key="3">
    <source>
        <dbReference type="Proteomes" id="UP000235005"/>
    </source>
</evidence>
<accession>A0A2N5WY47</accession>
<name>A0A2N5WY47_9GAMM</name>
<evidence type="ECO:0000256" key="1">
    <source>
        <dbReference type="SAM" id="Phobius"/>
    </source>
</evidence>
<evidence type="ECO:0000313" key="2">
    <source>
        <dbReference type="EMBL" id="PLW67161.1"/>
    </source>
</evidence>
<dbReference type="AlphaFoldDB" id="A0A2N5WY47"/>